<proteinExistence type="predicted"/>
<organism evidence="1 2">
    <name type="scientific">Sphingobium lignivorans</name>
    <dbReference type="NCBI Taxonomy" id="2735886"/>
    <lineage>
        <taxon>Bacteria</taxon>
        <taxon>Pseudomonadati</taxon>
        <taxon>Pseudomonadota</taxon>
        <taxon>Alphaproteobacteria</taxon>
        <taxon>Sphingomonadales</taxon>
        <taxon>Sphingomonadaceae</taxon>
        <taxon>Sphingobium</taxon>
    </lineage>
</organism>
<protein>
    <recommendedName>
        <fullName evidence="3">HNH endonuclease</fullName>
    </recommendedName>
</protein>
<accession>A0ABR6NCZ7</accession>
<sequence>MHHKRGRARNRRAGCKLCKPWKANGVRTERPDGERFSDHRRRFADGFGAA</sequence>
<dbReference type="Proteomes" id="UP001138540">
    <property type="component" value="Unassembled WGS sequence"/>
</dbReference>
<dbReference type="EMBL" id="JACHKA010000001">
    <property type="protein sequence ID" value="MBB5985143.1"/>
    <property type="molecule type" value="Genomic_DNA"/>
</dbReference>
<reference evidence="1 2" key="1">
    <citation type="submission" date="2020-08" db="EMBL/GenBank/DDBJ databases">
        <title>Exploring microbial biodiversity for novel pathways involved in the catabolism of aromatic compounds derived from lignin.</title>
        <authorList>
            <person name="Elkins J."/>
        </authorList>
    </citation>
    <scope>NUCLEOTIDE SEQUENCE [LARGE SCALE GENOMIC DNA]</scope>
    <source>
        <strain evidence="1 2">B1D3A</strain>
    </source>
</reference>
<gene>
    <name evidence="1" type="ORF">HNP60_001117</name>
</gene>
<name>A0ABR6NCZ7_9SPHN</name>
<evidence type="ECO:0000313" key="1">
    <source>
        <dbReference type="EMBL" id="MBB5985143.1"/>
    </source>
</evidence>
<keyword evidence="2" id="KW-1185">Reference proteome</keyword>
<dbReference type="RefSeq" id="WP_184050117.1">
    <property type="nucleotide sequence ID" value="NZ_JACHKA010000001.1"/>
</dbReference>
<comment type="caution">
    <text evidence="1">The sequence shown here is derived from an EMBL/GenBank/DDBJ whole genome shotgun (WGS) entry which is preliminary data.</text>
</comment>
<evidence type="ECO:0008006" key="3">
    <source>
        <dbReference type="Google" id="ProtNLM"/>
    </source>
</evidence>
<evidence type="ECO:0000313" key="2">
    <source>
        <dbReference type="Proteomes" id="UP001138540"/>
    </source>
</evidence>